<evidence type="ECO:0000256" key="9">
    <source>
        <dbReference type="ARBA" id="ARBA00023204"/>
    </source>
</evidence>
<dbReference type="InterPro" id="IPR058543">
    <property type="entry name" value="Beta-prop_RSE1/DDB1/CPSF1_2nd"/>
</dbReference>
<keyword evidence="15" id="KW-1185">Reference proteome</keyword>
<name>A0A9N9DEJ4_9GLOM</name>
<comment type="similarity">
    <text evidence="4">Belongs to the DDB1 family.</text>
</comment>
<evidence type="ECO:0000256" key="7">
    <source>
        <dbReference type="ARBA" id="ARBA00022763"/>
    </source>
</evidence>
<dbReference type="InterPro" id="IPR050358">
    <property type="entry name" value="RSE1/DDB1/CFT1"/>
</dbReference>
<feature type="domain" description="RSE1/DDB1/CPSF1 C-terminal" evidence="11">
    <location>
        <begin position="784"/>
        <end position="1107"/>
    </location>
</feature>
<evidence type="ECO:0000256" key="4">
    <source>
        <dbReference type="ARBA" id="ARBA00007453"/>
    </source>
</evidence>
<feature type="domain" description="RSE1/DDB1/CPSF1 first beta-propeller" evidence="12">
    <location>
        <begin position="31"/>
        <end position="366"/>
    </location>
</feature>
<keyword evidence="6" id="KW-0963">Cytoplasm</keyword>
<feature type="non-terminal residue" evidence="14">
    <location>
        <position position="1128"/>
    </location>
</feature>
<dbReference type="Pfam" id="PF03178">
    <property type="entry name" value="CPSF_A"/>
    <property type="match status" value="1"/>
</dbReference>
<evidence type="ECO:0000256" key="1">
    <source>
        <dbReference type="ARBA" id="ARBA00004123"/>
    </source>
</evidence>
<evidence type="ECO:0000313" key="15">
    <source>
        <dbReference type="Proteomes" id="UP000789739"/>
    </source>
</evidence>
<dbReference type="GO" id="GO:0006281">
    <property type="term" value="P:DNA repair"/>
    <property type="evidence" value="ECO:0007669"/>
    <property type="project" value="UniProtKB-KW"/>
</dbReference>
<accession>A0A9N9DEJ4</accession>
<dbReference type="Gene3D" id="1.10.150.910">
    <property type="match status" value="1"/>
</dbReference>
<dbReference type="SUPFAM" id="SSF50978">
    <property type="entry name" value="WD40 repeat-like"/>
    <property type="match status" value="2"/>
</dbReference>
<evidence type="ECO:0000256" key="8">
    <source>
        <dbReference type="ARBA" id="ARBA00023125"/>
    </source>
</evidence>
<sequence>TSFSVPYGRYSSLNYEKDMYNYIVTAHKPSSVYDAVKGNFTAPTETNLILNKSTRIEIWTLTPEGLKKVIEAPIHGKISVIQIYKPKNRDTDLLFVATERFNFCVLSFDPARRRIITEAYGDLHERVGRPAEKGQFGVIDPMCRMIGLHWYQGLFKVIPMETGVAVKRKLVVKSTAIVKKSPPEIGTLKETFDLRLEELQIISMTFLYGFPSPVLAILYFDGQDNRHIKTYNINLLDRDWHEAGFKIDSVSKSVELIIAVPRGGLVYFEEEQIVYYDLHWSRRTLLLKRTTPVKTASFIEENATETKFLVGDNYGQLSLLVIPHSGEMDFELLGKVSFPKCIVYLDNGYVFIGSHFGDSQLIHLTPDYNSGSGYIKIVENYLNLAPISDLIVVDLDKQGQGQIITCSGGFEDGTLRIIRNGVGIAEQAVLEMHGIRGVWALRPSFGSLYDEILVITFINETRVLTMTEGEEMQEVENFACFAMDKMTLATGNMMGNMLVQVTEASVRYINQDESKLVTEWNPPDNSKITVASVNPSQVVIALGGGVIVYFEVKDGQLVETSKTKLDYDIACLTIHPLRETKTTLSNTSSVLAVGLWTDNSVRILSLPSLSLITREHLGNETIPRSVLLVTLGKMHYLLVALGDGTLYNFVFHKSDSRLTDRKKFSLGTQPIALSTFMANGASYVFCASDRPTVIYANDKKLMYSNVNVKEVNFMCPFNSASFPNSLVITSEDGLKIGSIDEIQKLHIKTLRLNEMPRRIAYQESSHTFGILTMGIIGLGLEPQHHLRLMDDKTFGILDSFTFDTYEMVESITSLKFSSAEDAPEYYAIGTGYAFPDEEHPRKGRILIFCVENKTEKFDRGLRCVASETVNGTVPSLLGFNDMLLASINSTVALFSFTSPNDSTSQGALTKLTTHTGYTHALYLATRGDFIVVGDMIKSFSLLIYKHDEKKFEEIAKDYNSNWLTAVETIDDEEFIGGDASGHVITVRTNNDAPDEEDRARLEEEGGIHFGDMVNKFKHGSLAMHLPEGEPPAIPMLVFGTLSGAIGVVASLTEEKFKYLQKLEDCIRRTTPTIGNLRQKDWRRCEMDRRTFEYRNFIDGDLIESFIDCTRKQQNAIATEMGASLEELG</sequence>
<comment type="pathway">
    <text evidence="3">Protein modification; protein ubiquitination.</text>
</comment>
<dbReference type="GO" id="GO:0003677">
    <property type="term" value="F:DNA binding"/>
    <property type="evidence" value="ECO:0007669"/>
    <property type="project" value="UniProtKB-KW"/>
</dbReference>
<dbReference type="Proteomes" id="UP000789739">
    <property type="component" value="Unassembled WGS sequence"/>
</dbReference>
<dbReference type="Gene3D" id="2.130.10.10">
    <property type="entry name" value="YVTN repeat-like/Quinoprotein amine dehydrogenase"/>
    <property type="match status" value="3"/>
</dbReference>
<dbReference type="GO" id="GO:0005737">
    <property type="term" value="C:cytoplasm"/>
    <property type="evidence" value="ECO:0007669"/>
    <property type="project" value="UniProtKB-SubCell"/>
</dbReference>
<dbReference type="GO" id="GO:0005634">
    <property type="term" value="C:nucleus"/>
    <property type="evidence" value="ECO:0007669"/>
    <property type="project" value="UniProtKB-SubCell"/>
</dbReference>
<dbReference type="InterPro" id="IPR036322">
    <property type="entry name" value="WD40_repeat_dom_sf"/>
</dbReference>
<protein>
    <recommendedName>
        <fullName evidence="5">DNA damage-binding protein 1</fullName>
    </recommendedName>
</protein>
<keyword evidence="10" id="KW-0539">Nucleus</keyword>
<dbReference type="EMBL" id="CAJVPI010002092">
    <property type="protein sequence ID" value="CAG8635396.1"/>
    <property type="molecule type" value="Genomic_DNA"/>
</dbReference>
<feature type="non-terminal residue" evidence="14">
    <location>
        <position position="1"/>
    </location>
</feature>
<evidence type="ECO:0000256" key="6">
    <source>
        <dbReference type="ARBA" id="ARBA00022490"/>
    </source>
</evidence>
<dbReference type="OrthoDB" id="433457at2759"/>
<evidence type="ECO:0000256" key="10">
    <source>
        <dbReference type="ARBA" id="ARBA00023242"/>
    </source>
</evidence>
<feature type="domain" description="RSE1/DDB1/CPSF1 second beta-propeller" evidence="13">
    <location>
        <begin position="425"/>
        <end position="739"/>
    </location>
</feature>
<keyword evidence="7" id="KW-0227">DNA damage</keyword>
<dbReference type="AlphaFoldDB" id="A0A9N9DEJ4"/>
<evidence type="ECO:0000259" key="11">
    <source>
        <dbReference type="Pfam" id="PF03178"/>
    </source>
</evidence>
<proteinExistence type="inferred from homology"/>
<keyword evidence="8" id="KW-0238">DNA-binding</keyword>
<evidence type="ECO:0000259" key="12">
    <source>
        <dbReference type="Pfam" id="PF10433"/>
    </source>
</evidence>
<gene>
    <name evidence="14" type="ORF">PBRASI_LOCUS9477</name>
</gene>
<comment type="subcellular location">
    <subcellularLocation>
        <location evidence="2">Cytoplasm</location>
    </subcellularLocation>
    <subcellularLocation>
        <location evidence="1">Nucleus</location>
    </subcellularLocation>
</comment>
<comment type="caution">
    <text evidence="14">The sequence shown here is derived from an EMBL/GenBank/DDBJ whole genome shotgun (WGS) entry which is preliminary data.</text>
</comment>
<evidence type="ECO:0000256" key="3">
    <source>
        <dbReference type="ARBA" id="ARBA00004906"/>
    </source>
</evidence>
<reference evidence="14" key="1">
    <citation type="submission" date="2021-06" db="EMBL/GenBank/DDBJ databases">
        <authorList>
            <person name="Kallberg Y."/>
            <person name="Tangrot J."/>
            <person name="Rosling A."/>
        </authorList>
    </citation>
    <scope>NUCLEOTIDE SEQUENCE</scope>
    <source>
        <strain evidence="14">BR232B</strain>
    </source>
</reference>
<keyword evidence="9" id="KW-0234">DNA repair</keyword>
<evidence type="ECO:0000259" key="13">
    <source>
        <dbReference type="Pfam" id="PF23726"/>
    </source>
</evidence>
<dbReference type="PANTHER" id="PTHR10644">
    <property type="entry name" value="DNA REPAIR/RNA PROCESSING CPSF FAMILY"/>
    <property type="match status" value="1"/>
</dbReference>
<evidence type="ECO:0000256" key="5">
    <source>
        <dbReference type="ARBA" id="ARBA00014577"/>
    </source>
</evidence>
<dbReference type="FunFam" id="2.130.10.10:FF:000073">
    <property type="entry name" value="DNA damage-binding protein 1"/>
    <property type="match status" value="1"/>
</dbReference>
<dbReference type="InterPro" id="IPR018846">
    <property type="entry name" value="Beta-prop_RSE1/DDB1/CPSF1_1st"/>
</dbReference>
<evidence type="ECO:0000313" key="14">
    <source>
        <dbReference type="EMBL" id="CAG8635396.1"/>
    </source>
</evidence>
<dbReference type="Pfam" id="PF23726">
    <property type="entry name" value="Beta-prop_RSE1_2nd"/>
    <property type="match status" value="1"/>
</dbReference>
<evidence type="ECO:0000256" key="2">
    <source>
        <dbReference type="ARBA" id="ARBA00004496"/>
    </source>
</evidence>
<dbReference type="Pfam" id="PF10433">
    <property type="entry name" value="Beta-prop_RSE1_1st"/>
    <property type="match status" value="1"/>
</dbReference>
<organism evidence="14 15">
    <name type="scientific">Paraglomus brasilianum</name>
    <dbReference type="NCBI Taxonomy" id="144538"/>
    <lineage>
        <taxon>Eukaryota</taxon>
        <taxon>Fungi</taxon>
        <taxon>Fungi incertae sedis</taxon>
        <taxon>Mucoromycota</taxon>
        <taxon>Glomeromycotina</taxon>
        <taxon>Glomeromycetes</taxon>
        <taxon>Paraglomerales</taxon>
        <taxon>Paraglomeraceae</taxon>
        <taxon>Paraglomus</taxon>
    </lineage>
</organism>
<dbReference type="InterPro" id="IPR015943">
    <property type="entry name" value="WD40/YVTN_repeat-like_dom_sf"/>
</dbReference>
<dbReference type="InterPro" id="IPR004871">
    <property type="entry name" value="RSE1/DDB1/CPSF1_C"/>
</dbReference>